<dbReference type="AlphaFoldDB" id="A0A9W7HLJ3"/>
<evidence type="ECO:0000313" key="2">
    <source>
        <dbReference type="EMBL" id="GMI79597.1"/>
    </source>
</evidence>
<evidence type="ECO:0000313" key="3">
    <source>
        <dbReference type="Proteomes" id="UP001165190"/>
    </source>
</evidence>
<dbReference type="SUPFAM" id="SSF54001">
    <property type="entry name" value="Cysteine proteinases"/>
    <property type="match status" value="1"/>
</dbReference>
<feature type="domain" description="LRAT" evidence="1">
    <location>
        <begin position="23"/>
        <end position="156"/>
    </location>
</feature>
<reference evidence="2" key="1">
    <citation type="submission" date="2023-05" db="EMBL/GenBank/DDBJ databases">
        <title>Genome and transcriptome analyses reveal genes involved in the formation of fine ridges on petal epidermal cells in Hibiscus trionum.</title>
        <authorList>
            <person name="Koshimizu S."/>
            <person name="Masuda S."/>
            <person name="Ishii T."/>
            <person name="Shirasu K."/>
            <person name="Hoshino A."/>
            <person name="Arita M."/>
        </authorList>
    </citation>
    <scope>NUCLEOTIDE SEQUENCE</scope>
    <source>
        <strain evidence="2">Hamamatsu line</strain>
    </source>
</reference>
<proteinExistence type="predicted"/>
<sequence length="191" mass="21454">MAHYISKKCTPAYRQLEPGDHIYCQRKGGLYDHHGIYVGDDMVIHLQGKAKKFRPLQPCQKCGNKRVINGEIAKVCVDCFLDGEILQFYDYGVPFFEFTSRKRGTCSRRHSKPAGEVIKAAVDFLEGKGFGRYDMFANNCEDFAVYCETGTAESHQVMGHIRQLTSMSCIGVPVAGAYLLSKAITAAKRRR</sequence>
<dbReference type="InterPro" id="IPR007053">
    <property type="entry name" value="LRAT_dom"/>
</dbReference>
<dbReference type="PANTHER" id="PTHR46137">
    <property type="entry name" value="OS05G0310600 PROTEIN"/>
    <property type="match status" value="1"/>
</dbReference>
<keyword evidence="3" id="KW-1185">Reference proteome</keyword>
<dbReference type="Pfam" id="PF04970">
    <property type="entry name" value="LRAT"/>
    <property type="match status" value="1"/>
</dbReference>
<dbReference type="EMBL" id="BSYR01000016">
    <property type="protein sequence ID" value="GMI79597.1"/>
    <property type="molecule type" value="Genomic_DNA"/>
</dbReference>
<protein>
    <recommendedName>
        <fullName evidence="1">LRAT domain-containing protein</fullName>
    </recommendedName>
</protein>
<name>A0A9W7HLJ3_HIBTR</name>
<dbReference type="Proteomes" id="UP001165190">
    <property type="component" value="Unassembled WGS sequence"/>
</dbReference>
<dbReference type="OrthoDB" id="68610at2759"/>
<comment type="caution">
    <text evidence="2">The sequence shown here is derived from an EMBL/GenBank/DDBJ whole genome shotgun (WGS) entry which is preliminary data.</text>
</comment>
<dbReference type="InterPro" id="IPR038765">
    <property type="entry name" value="Papain-like_cys_pep_sf"/>
</dbReference>
<dbReference type="PANTHER" id="PTHR46137:SF1">
    <property type="entry name" value="LRAT DOMAIN-CONTAINING PROTEIN"/>
    <property type="match status" value="1"/>
</dbReference>
<evidence type="ECO:0000259" key="1">
    <source>
        <dbReference type="PROSITE" id="PS51934"/>
    </source>
</evidence>
<gene>
    <name evidence="2" type="ORF">HRI_001629100</name>
</gene>
<dbReference type="Gene3D" id="3.90.1720.10">
    <property type="entry name" value="endopeptidase domain like (from Nostoc punctiforme)"/>
    <property type="match status" value="1"/>
</dbReference>
<organism evidence="2 3">
    <name type="scientific">Hibiscus trionum</name>
    <name type="common">Flower of an hour</name>
    <dbReference type="NCBI Taxonomy" id="183268"/>
    <lineage>
        <taxon>Eukaryota</taxon>
        <taxon>Viridiplantae</taxon>
        <taxon>Streptophyta</taxon>
        <taxon>Embryophyta</taxon>
        <taxon>Tracheophyta</taxon>
        <taxon>Spermatophyta</taxon>
        <taxon>Magnoliopsida</taxon>
        <taxon>eudicotyledons</taxon>
        <taxon>Gunneridae</taxon>
        <taxon>Pentapetalae</taxon>
        <taxon>rosids</taxon>
        <taxon>malvids</taxon>
        <taxon>Malvales</taxon>
        <taxon>Malvaceae</taxon>
        <taxon>Malvoideae</taxon>
        <taxon>Hibiscus</taxon>
    </lineage>
</organism>
<accession>A0A9W7HLJ3</accession>
<dbReference type="PROSITE" id="PS51934">
    <property type="entry name" value="LRAT"/>
    <property type="match status" value="1"/>
</dbReference>